<accession>A0A8T1CIJ5</accession>
<dbReference type="Proteomes" id="UP000736787">
    <property type="component" value="Unassembled WGS sequence"/>
</dbReference>
<organism evidence="1 2">
    <name type="scientific">Phytophthora cactorum</name>
    <dbReference type="NCBI Taxonomy" id="29920"/>
    <lineage>
        <taxon>Eukaryota</taxon>
        <taxon>Sar</taxon>
        <taxon>Stramenopiles</taxon>
        <taxon>Oomycota</taxon>
        <taxon>Peronosporomycetes</taxon>
        <taxon>Peronosporales</taxon>
        <taxon>Peronosporaceae</taxon>
        <taxon>Phytophthora</taxon>
    </lineage>
</organism>
<protein>
    <submittedName>
        <fullName evidence="1">Uncharacterized protein</fullName>
    </submittedName>
</protein>
<name>A0A8T1CIJ5_9STRA</name>
<evidence type="ECO:0000313" key="1">
    <source>
        <dbReference type="EMBL" id="KAG2923640.1"/>
    </source>
</evidence>
<evidence type="ECO:0000313" key="2">
    <source>
        <dbReference type="Proteomes" id="UP000736787"/>
    </source>
</evidence>
<comment type="caution">
    <text evidence="1">The sequence shown here is derived from an EMBL/GenBank/DDBJ whole genome shotgun (WGS) entry which is preliminary data.</text>
</comment>
<dbReference type="AlphaFoldDB" id="A0A8T1CIJ5"/>
<proteinExistence type="predicted"/>
<dbReference type="EMBL" id="RCMK01000531">
    <property type="protein sequence ID" value="KAG2923640.1"/>
    <property type="molecule type" value="Genomic_DNA"/>
</dbReference>
<reference evidence="1" key="1">
    <citation type="submission" date="2018-10" db="EMBL/GenBank/DDBJ databases">
        <title>Effector identification in a new, highly contiguous assembly of the strawberry crown rot pathogen Phytophthora cactorum.</title>
        <authorList>
            <person name="Armitage A.D."/>
            <person name="Nellist C.F."/>
            <person name="Bates H."/>
            <person name="Vickerstaff R.J."/>
            <person name="Harrison R.J."/>
        </authorList>
    </citation>
    <scope>NUCLEOTIDE SEQUENCE</scope>
    <source>
        <strain evidence="1">4040</strain>
    </source>
</reference>
<sequence length="158" mass="17456">MLVMWTSPRPYPPDQIGFIMCQSKDVLGKPDAKMEQMMRYYSAKIHEASFNIMSVMNSSLKICDKANRPSKTDGKLYYSSRASAQNGRVWIQSRAATAKTKVAATLAGLCAHHMEAPETETLLLHPACLVGVYGGDEVMNGLKSQLESKEDVDKLLPS</sequence>
<gene>
    <name evidence="1" type="ORF">PC117_g15666</name>
</gene>